<evidence type="ECO:0000256" key="4">
    <source>
        <dbReference type="RuleBase" id="RU003719"/>
    </source>
</evidence>
<evidence type="ECO:0000259" key="6">
    <source>
        <dbReference type="Pfam" id="PF02826"/>
    </source>
</evidence>
<evidence type="ECO:0000313" key="8">
    <source>
        <dbReference type="Proteomes" id="UP000177871"/>
    </source>
</evidence>
<feature type="domain" description="D-isomer specific 2-hydroxyacid dehydrogenase NAD-binding" evidence="6">
    <location>
        <begin position="118"/>
        <end position="277"/>
    </location>
</feature>
<dbReference type="InterPro" id="IPR050418">
    <property type="entry name" value="D-iso_2-hydroxyacid_DH_PdxB"/>
</dbReference>
<dbReference type="AlphaFoldDB" id="A0A1F6A5D5"/>
<dbReference type="Gene3D" id="3.40.50.720">
    <property type="entry name" value="NAD(P)-binding Rossmann-like Domain"/>
    <property type="match status" value="2"/>
</dbReference>
<evidence type="ECO:0000259" key="5">
    <source>
        <dbReference type="Pfam" id="PF00389"/>
    </source>
</evidence>
<name>A0A1F6A5D5_9BACT</name>
<dbReference type="GO" id="GO:0016616">
    <property type="term" value="F:oxidoreductase activity, acting on the CH-OH group of donors, NAD or NADP as acceptor"/>
    <property type="evidence" value="ECO:0007669"/>
    <property type="project" value="InterPro"/>
</dbReference>
<keyword evidence="2 4" id="KW-0560">Oxidoreductase</keyword>
<dbReference type="Proteomes" id="UP000177871">
    <property type="component" value="Unassembled WGS sequence"/>
</dbReference>
<gene>
    <name evidence="7" type="ORF">A2721_00470</name>
</gene>
<dbReference type="Pfam" id="PF02826">
    <property type="entry name" value="2-Hacid_dh_C"/>
    <property type="match status" value="1"/>
</dbReference>
<dbReference type="STRING" id="1798381.A2721_00470"/>
<dbReference type="Pfam" id="PF00389">
    <property type="entry name" value="2-Hacid_dh"/>
    <property type="match status" value="1"/>
</dbReference>
<dbReference type="InterPro" id="IPR006139">
    <property type="entry name" value="D-isomer_2_OHA_DH_cat_dom"/>
</dbReference>
<evidence type="ECO:0000256" key="3">
    <source>
        <dbReference type="ARBA" id="ARBA00023027"/>
    </source>
</evidence>
<sequence>MKIAVFTDKSSFTPDQQRRLATLGKVVYSNSSENLSDDKLVEIASDSEIIAPDPDNFGGFETARPKLTRVMKSLPNLQAVCLSTTSFGWVDLEYCRKREIKVSNVPGYSRESVAEHTLAMLLCLAKQIILTDRRTQQGKYKLEMGTELKGKTLGIIGLGNIGSRVAELGLGMGMNVVAFNRSPKKQTGVEMVSLDELLKQADAISLHTTHEDGNKNLLDKRKIAKMKKGVLIVNTVDRELIDETELARALRSGQVGGYAYEAEDLKKTPLANLENVVDLRGFGWYTKEALANLYEIWAENIVAATSGKPRNLIK</sequence>
<dbReference type="SUPFAM" id="SSF52283">
    <property type="entry name" value="Formate/glycerate dehydrogenase catalytic domain-like"/>
    <property type="match status" value="1"/>
</dbReference>
<dbReference type="GO" id="GO:0051287">
    <property type="term" value="F:NAD binding"/>
    <property type="evidence" value="ECO:0007669"/>
    <property type="project" value="InterPro"/>
</dbReference>
<evidence type="ECO:0008006" key="9">
    <source>
        <dbReference type="Google" id="ProtNLM"/>
    </source>
</evidence>
<comment type="similarity">
    <text evidence="1 4">Belongs to the D-isomer specific 2-hydroxyacid dehydrogenase family.</text>
</comment>
<organism evidence="7 8">
    <name type="scientific">Candidatus Gottesmanbacteria bacterium RIFCSPHIGHO2_01_FULL_47_48</name>
    <dbReference type="NCBI Taxonomy" id="1798381"/>
    <lineage>
        <taxon>Bacteria</taxon>
        <taxon>Candidatus Gottesmaniibacteriota</taxon>
    </lineage>
</organism>
<dbReference type="PANTHER" id="PTHR43761">
    <property type="entry name" value="D-ISOMER SPECIFIC 2-HYDROXYACID DEHYDROGENASE FAMILY PROTEIN (AFU_ORTHOLOGUE AFUA_1G13630)"/>
    <property type="match status" value="1"/>
</dbReference>
<dbReference type="SUPFAM" id="SSF51735">
    <property type="entry name" value="NAD(P)-binding Rossmann-fold domains"/>
    <property type="match status" value="1"/>
</dbReference>
<accession>A0A1F6A5D5</accession>
<reference evidence="7 8" key="1">
    <citation type="journal article" date="2016" name="Nat. Commun.">
        <title>Thousands of microbial genomes shed light on interconnected biogeochemical processes in an aquifer system.</title>
        <authorList>
            <person name="Anantharaman K."/>
            <person name="Brown C.T."/>
            <person name="Hug L.A."/>
            <person name="Sharon I."/>
            <person name="Castelle C.J."/>
            <person name="Probst A.J."/>
            <person name="Thomas B.C."/>
            <person name="Singh A."/>
            <person name="Wilkins M.J."/>
            <person name="Karaoz U."/>
            <person name="Brodie E.L."/>
            <person name="Williams K.H."/>
            <person name="Hubbard S.S."/>
            <person name="Banfield J.F."/>
        </authorList>
    </citation>
    <scope>NUCLEOTIDE SEQUENCE [LARGE SCALE GENOMIC DNA]</scope>
</reference>
<feature type="domain" description="D-isomer specific 2-hydroxyacid dehydrogenase catalytic" evidence="5">
    <location>
        <begin position="14"/>
        <end position="311"/>
    </location>
</feature>
<dbReference type="PANTHER" id="PTHR43761:SF1">
    <property type="entry name" value="D-ISOMER SPECIFIC 2-HYDROXYACID DEHYDROGENASE CATALYTIC DOMAIN-CONTAINING PROTEIN-RELATED"/>
    <property type="match status" value="1"/>
</dbReference>
<evidence type="ECO:0000256" key="1">
    <source>
        <dbReference type="ARBA" id="ARBA00005854"/>
    </source>
</evidence>
<evidence type="ECO:0000313" key="7">
    <source>
        <dbReference type="EMBL" id="OGG19843.1"/>
    </source>
</evidence>
<proteinExistence type="inferred from homology"/>
<dbReference type="PROSITE" id="PS00065">
    <property type="entry name" value="D_2_HYDROXYACID_DH_1"/>
    <property type="match status" value="1"/>
</dbReference>
<dbReference type="InterPro" id="IPR036291">
    <property type="entry name" value="NAD(P)-bd_dom_sf"/>
</dbReference>
<keyword evidence="3" id="KW-0520">NAD</keyword>
<dbReference type="InterPro" id="IPR029752">
    <property type="entry name" value="D-isomer_DH_CS1"/>
</dbReference>
<dbReference type="InterPro" id="IPR006140">
    <property type="entry name" value="D-isomer_DH_NAD-bd"/>
</dbReference>
<comment type="caution">
    <text evidence="7">The sequence shown here is derived from an EMBL/GenBank/DDBJ whole genome shotgun (WGS) entry which is preliminary data.</text>
</comment>
<protein>
    <recommendedName>
        <fullName evidence="9">Hydroxyacid dehydrogenase</fullName>
    </recommendedName>
</protein>
<dbReference type="EMBL" id="MFJK01000002">
    <property type="protein sequence ID" value="OGG19843.1"/>
    <property type="molecule type" value="Genomic_DNA"/>
</dbReference>
<evidence type="ECO:0000256" key="2">
    <source>
        <dbReference type="ARBA" id="ARBA00023002"/>
    </source>
</evidence>